<comment type="similarity">
    <text evidence="2">Belongs to the TrkH potassium transport family.</text>
</comment>
<feature type="transmembrane region" description="Helical" evidence="9">
    <location>
        <begin position="41"/>
        <end position="59"/>
    </location>
</feature>
<name>A0A7J9P8I6_METMI</name>
<feature type="transmembrane region" description="Helical" evidence="9">
    <location>
        <begin position="440"/>
        <end position="462"/>
    </location>
</feature>
<evidence type="ECO:0000256" key="7">
    <source>
        <dbReference type="ARBA" id="ARBA00023065"/>
    </source>
</evidence>
<feature type="transmembrane region" description="Helical" evidence="9">
    <location>
        <begin position="271"/>
        <end position="294"/>
    </location>
</feature>
<protein>
    <submittedName>
        <fullName evidence="10">Trk system potassium uptake protein TrkH</fullName>
    </submittedName>
</protein>
<keyword evidence="4" id="KW-1003">Cell membrane</keyword>
<evidence type="ECO:0000256" key="6">
    <source>
        <dbReference type="ARBA" id="ARBA00022989"/>
    </source>
</evidence>
<evidence type="ECO:0000313" key="10">
    <source>
        <dbReference type="EMBL" id="MBA2859505.1"/>
    </source>
</evidence>
<evidence type="ECO:0000256" key="9">
    <source>
        <dbReference type="SAM" id="Phobius"/>
    </source>
</evidence>
<dbReference type="GO" id="GO:0008324">
    <property type="term" value="F:monoatomic cation transmembrane transporter activity"/>
    <property type="evidence" value="ECO:0007669"/>
    <property type="project" value="InterPro"/>
</dbReference>
<evidence type="ECO:0000256" key="5">
    <source>
        <dbReference type="ARBA" id="ARBA00022692"/>
    </source>
</evidence>
<accession>A0A7J9P8I6</accession>
<keyword evidence="3" id="KW-0813">Transport</keyword>
<feature type="transmembrane region" description="Helical" evidence="9">
    <location>
        <begin position="138"/>
        <end position="161"/>
    </location>
</feature>
<comment type="caution">
    <text evidence="10">The sequence shown here is derived from an EMBL/GenBank/DDBJ whole genome shotgun (WGS) entry which is preliminary data.</text>
</comment>
<keyword evidence="7" id="KW-0406">Ion transport</keyword>
<dbReference type="AlphaFoldDB" id="A0A7J9P8I6"/>
<dbReference type="InterPro" id="IPR003445">
    <property type="entry name" value="Cat_transpt"/>
</dbReference>
<dbReference type="PANTHER" id="PTHR32024:SF2">
    <property type="entry name" value="TRK SYSTEM POTASSIUM UPTAKE PROTEIN TRKG-RELATED"/>
    <property type="match status" value="1"/>
</dbReference>
<reference evidence="10 11" key="1">
    <citation type="submission" date="2020-07" db="EMBL/GenBank/DDBJ databases">
        <title>Genomic Encyclopedia of Type Strains, Phase IV (KMG-V): Genome sequencing to study the core and pangenomes of soil and plant-associated prokaryotes.</title>
        <authorList>
            <person name="Whitman W."/>
        </authorList>
    </citation>
    <scope>NUCLEOTIDE SEQUENCE [LARGE SCALE GENOMIC DNA]</scope>
    <source>
        <strain evidence="10 11">C9</strain>
    </source>
</reference>
<evidence type="ECO:0000256" key="4">
    <source>
        <dbReference type="ARBA" id="ARBA00022475"/>
    </source>
</evidence>
<dbReference type="RefSeq" id="WP_181521296.1">
    <property type="nucleotide sequence ID" value="NZ_JACDUM010000001.1"/>
</dbReference>
<feature type="transmembrane region" description="Helical" evidence="9">
    <location>
        <begin position="181"/>
        <end position="198"/>
    </location>
</feature>
<feature type="transmembrane region" description="Helical" evidence="9">
    <location>
        <begin position="231"/>
        <end position="250"/>
    </location>
</feature>
<keyword evidence="5 9" id="KW-0812">Transmembrane</keyword>
<dbReference type="Pfam" id="PF02386">
    <property type="entry name" value="TrkH"/>
    <property type="match status" value="2"/>
</dbReference>
<feature type="transmembrane region" description="Helical" evidence="9">
    <location>
        <begin position="71"/>
        <end position="93"/>
    </location>
</feature>
<feature type="transmembrane region" description="Helical" evidence="9">
    <location>
        <begin position="314"/>
        <end position="343"/>
    </location>
</feature>
<dbReference type="GO" id="GO:0030001">
    <property type="term" value="P:metal ion transport"/>
    <property type="evidence" value="ECO:0007669"/>
    <property type="project" value="UniProtKB-ARBA"/>
</dbReference>
<evidence type="ECO:0000256" key="1">
    <source>
        <dbReference type="ARBA" id="ARBA00004651"/>
    </source>
</evidence>
<proteinExistence type="inferred from homology"/>
<sequence>MKIFKKSDISGIFHELGILISTIGFIMLLPSFIGIYFHEPFFYFLFPSLFFMILGLLINKITKPISVKLKHAMVISALAWLMASLIGAIPFYIGIEYFSYLDGVFESMSAWTTTGFSIISDVESLPRTLQFWRSFEQWIGGVGVLAMVITILSKAGASAYYRAEAREEKIMPSTIGTIKKIWQIYLLYTTIGICLLYLSGLNLWSALNICMCGISTGGMSISNQSFPFNNFAKIIMTLIMYIGGVVSFSVHHNVLTGRRVDDIQTKTSIPILFFAAFVITLTSGIDPLDSLFTVVSAMTSTGFSSVQISSLTNISIAVLIFVMAIGGATGTTTGGIKLIRLVIMAKGFYYRLKEVVSPGNAIIYKKIGKNQLSDFLILDAFIIAFAYIIHYLFGTLVLISLGYDPFLSVFESVSLVANMGLSVDIVNHSLHPVAKILGVFSMWVGRLEIIPIYVLIILPLYLKLKDVGKNKIGKNKIGKNRKL</sequence>
<organism evidence="10 11">
    <name type="scientific">Methanococcus maripaludis</name>
    <name type="common">Methanococcus deltae</name>
    <dbReference type="NCBI Taxonomy" id="39152"/>
    <lineage>
        <taxon>Archaea</taxon>
        <taxon>Methanobacteriati</taxon>
        <taxon>Methanobacteriota</taxon>
        <taxon>Methanomada group</taxon>
        <taxon>Methanococci</taxon>
        <taxon>Methanococcales</taxon>
        <taxon>Methanococcaceae</taxon>
        <taxon>Methanococcus</taxon>
    </lineage>
</organism>
<evidence type="ECO:0000256" key="8">
    <source>
        <dbReference type="ARBA" id="ARBA00023136"/>
    </source>
</evidence>
<feature type="transmembrane region" description="Helical" evidence="9">
    <location>
        <begin position="375"/>
        <end position="403"/>
    </location>
</feature>
<dbReference type="PANTHER" id="PTHR32024">
    <property type="entry name" value="TRK SYSTEM POTASSIUM UPTAKE PROTEIN TRKG-RELATED"/>
    <property type="match status" value="1"/>
</dbReference>
<keyword evidence="6 9" id="KW-1133">Transmembrane helix</keyword>
<evidence type="ECO:0000256" key="2">
    <source>
        <dbReference type="ARBA" id="ARBA00009137"/>
    </source>
</evidence>
<dbReference type="GO" id="GO:0005886">
    <property type="term" value="C:plasma membrane"/>
    <property type="evidence" value="ECO:0007669"/>
    <property type="project" value="UniProtKB-SubCell"/>
</dbReference>
<evidence type="ECO:0000313" key="11">
    <source>
        <dbReference type="Proteomes" id="UP000568063"/>
    </source>
</evidence>
<evidence type="ECO:0000256" key="3">
    <source>
        <dbReference type="ARBA" id="ARBA00022448"/>
    </source>
</evidence>
<gene>
    <name evidence="10" type="ORF">HNP91_000300</name>
</gene>
<dbReference type="Proteomes" id="UP000568063">
    <property type="component" value="Unassembled WGS sequence"/>
</dbReference>
<comment type="subcellular location">
    <subcellularLocation>
        <location evidence="1">Cell membrane</location>
        <topology evidence="1">Multi-pass membrane protein</topology>
    </subcellularLocation>
</comment>
<feature type="transmembrane region" description="Helical" evidence="9">
    <location>
        <begin position="12"/>
        <end position="35"/>
    </location>
</feature>
<keyword evidence="8 9" id="KW-0472">Membrane</keyword>
<dbReference type="EMBL" id="JACDUM010000001">
    <property type="protein sequence ID" value="MBA2859505.1"/>
    <property type="molecule type" value="Genomic_DNA"/>
</dbReference>